<dbReference type="InterPro" id="IPR038606">
    <property type="entry name" value="To_sf"/>
</dbReference>
<dbReference type="SMART" id="SM00700">
    <property type="entry name" value="JHBP"/>
    <property type="match status" value="1"/>
</dbReference>
<dbReference type="PANTHER" id="PTHR11008:SF32">
    <property type="entry name" value="CIRCADIAN CLOCK-CONTROLLED PROTEIN DAYWAKE-RELATED"/>
    <property type="match status" value="1"/>
</dbReference>
<dbReference type="PANTHER" id="PTHR11008">
    <property type="entry name" value="PROTEIN TAKEOUT-LIKE PROTEIN"/>
    <property type="match status" value="1"/>
</dbReference>
<evidence type="ECO:0000313" key="2">
    <source>
        <dbReference type="Proteomes" id="UP001314205"/>
    </source>
</evidence>
<comment type="caution">
    <text evidence="1">The sequence shown here is derived from an EMBL/GenBank/DDBJ whole genome shotgun (WGS) entry which is preliminary data.</text>
</comment>
<keyword evidence="2" id="KW-1185">Reference proteome</keyword>
<gene>
    <name evidence="1" type="ORF">PARMNEM_LOCUS6411</name>
</gene>
<sequence>MSILLHTSNSRVEYMSKMIKYTVVVTLACIIFNFSDSAFIDTLPKCSIKDNECQRKVFQDMLQKIGKSGIPDLNVPPIDPVHLENVSVSVMNLVNITLLDGEATGIKDCTFKKFIADIDKGVGRQEIICDITIKGHYLVDAASPLIESVLGGSTIHGEGNGKVVIEKLLIEFVFPFYAQRHDDGEIYITCDYKEIKNKFDILGKVTFAADKIYLGKEDVSEFVVGYLNDNWKFIMKTFGKIFIDKAVDYYYKFAGNFFDLVPAKYYISDDLTPYLKN</sequence>
<dbReference type="InterPro" id="IPR010562">
    <property type="entry name" value="Haemolymph_juvenile_hormone-bd"/>
</dbReference>
<dbReference type="AlphaFoldDB" id="A0AAV1KTW7"/>
<reference evidence="1 2" key="1">
    <citation type="submission" date="2023-11" db="EMBL/GenBank/DDBJ databases">
        <authorList>
            <person name="Hedman E."/>
            <person name="Englund M."/>
            <person name="Stromberg M."/>
            <person name="Nyberg Akerstrom W."/>
            <person name="Nylinder S."/>
            <person name="Jareborg N."/>
            <person name="Kallberg Y."/>
            <person name="Kronander E."/>
        </authorList>
    </citation>
    <scope>NUCLEOTIDE SEQUENCE [LARGE SCALE GENOMIC DNA]</scope>
</reference>
<name>A0AAV1KTW7_9NEOP</name>
<dbReference type="EMBL" id="CAVLGL010000079">
    <property type="protein sequence ID" value="CAK1585307.1"/>
    <property type="molecule type" value="Genomic_DNA"/>
</dbReference>
<protein>
    <submittedName>
        <fullName evidence="1">Uncharacterized protein</fullName>
    </submittedName>
</protein>
<evidence type="ECO:0000313" key="1">
    <source>
        <dbReference type="EMBL" id="CAK1585307.1"/>
    </source>
</evidence>
<accession>A0AAV1KTW7</accession>
<dbReference type="Gene3D" id="3.15.10.30">
    <property type="entry name" value="Haemolymph juvenile hormone binding protein"/>
    <property type="match status" value="1"/>
</dbReference>
<dbReference type="Proteomes" id="UP001314205">
    <property type="component" value="Unassembled WGS sequence"/>
</dbReference>
<dbReference type="Pfam" id="PF06585">
    <property type="entry name" value="JHBP"/>
    <property type="match status" value="1"/>
</dbReference>
<dbReference type="GO" id="GO:0005615">
    <property type="term" value="C:extracellular space"/>
    <property type="evidence" value="ECO:0007669"/>
    <property type="project" value="TreeGrafter"/>
</dbReference>
<organism evidence="1 2">
    <name type="scientific">Parnassius mnemosyne</name>
    <name type="common">clouded apollo</name>
    <dbReference type="NCBI Taxonomy" id="213953"/>
    <lineage>
        <taxon>Eukaryota</taxon>
        <taxon>Metazoa</taxon>
        <taxon>Ecdysozoa</taxon>
        <taxon>Arthropoda</taxon>
        <taxon>Hexapoda</taxon>
        <taxon>Insecta</taxon>
        <taxon>Pterygota</taxon>
        <taxon>Neoptera</taxon>
        <taxon>Endopterygota</taxon>
        <taxon>Lepidoptera</taxon>
        <taxon>Glossata</taxon>
        <taxon>Ditrysia</taxon>
        <taxon>Papilionoidea</taxon>
        <taxon>Papilionidae</taxon>
        <taxon>Parnassiinae</taxon>
        <taxon>Parnassini</taxon>
        <taxon>Parnassius</taxon>
        <taxon>Driopa</taxon>
    </lineage>
</organism>
<proteinExistence type="predicted"/>